<dbReference type="GO" id="GO:0005789">
    <property type="term" value="C:endoplasmic reticulum membrane"/>
    <property type="evidence" value="ECO:0007669"/>
    <property type="project" value="TreeGrafter"/>
</dbReference>
<dbReference type="OrthoDB" id="196717at2759"/>
<dbReference type="GO" id="GO:0005794">
    <property type="term" value="C:Golgi apparatus"/>
    <property type="evidence" value="ECO:0007669"/>
    <property type="project" value="TreeGrafter"/>
</dbReference>
<dbReference type="PIRSF" id="PIRSF015665">
    <property type="entry name" value="CHOPT"/>
    <property type="match status" value="1"/>
</dbReference>
<feature type="transmembrane region" description="Helical" evidence="7">
    <location>
        <begin position="382"/>
        <end position="400"/>
    </location>
</feature>
<feature type="region of interest" description="Disordered" evidence="6">
    <location>
        <begin position="429"/>
        <end position="449"/>
    </location>
</feature>
<keyword evidence="4 7" id="KW-0472">Membrane</keyword>
<evidence type="ECO:0000256" key="1">
    <source>
        <dbReference type="ARBA" id="ARBA00004370"/>
    </source>
</evidence>
<feature type="transmembrane region" description="Helical" evidence="7">
    <location>
        <begin position="327"/>
        <end position="345"/>
    </location>
</feature>
<keyword evidence="3 5" id="KW-0808">Transferase</keyword>
<feature type="transmembrane region" description="Helical" evidence="7">
    <location>
        <begin position="299"/>
        <end position="321"/>
    </location>
</feature>
<reference evidence="9" key="1">
    <citation type="submission" date="2017-01" db="EMBL/GenBank/DDBJ databases">
        <title>Comparative genomics of anhydrobiosis in the tardigrade Hypsibius dujardini.</title>
        <authorList>
            <person name="Yoshida Y."/>
            <person name="Koutsovoulos G."/>
            <person name="Laetsch D."/>
            <person name="Stevens L."/>
            <person name="Kumar S."/>
            <person name="Horikawa D."/>
            <person name="Ishino K."/>
            <person name="Komine S."/>
            <person name="Tomita M."/>
            <person name="Blaxter M."/>
            <person name="Arakawa K."/>
        </authorList>
    </citation>
    <scope>NUCLEOTIDE SEQUENCE [LARGE SCALE GENOMIC DNA]</scope>
    <source>
        <strain evidence="9">Z151</strain>
    </source>
</reference>
<dbReference type="InterPro" id="IPR000462">
    <property type="entry name" value="CDP-OH_P_trans"/>
</dbReference>
<dbReference type="PROSITE" id="PS00379">
    <property type="entry name" value="CDP_ALCOHOL_P_TRANSF"/>
    <property type="match status" value="1"/>
</dbReference>
<evidence type="ECO:0000313" key="9">
    <source>
        <dbReference type="Proteomes" id="UP000192578"/>
    </source>
</evidence>
<dbReference type="InterPro" id="IPR048254">
    <property type="entry name" value="CDP_ALCOHOL_P_TRANSF_CS"/>
</dbReference>
<dbReference type="InterPro" id="IPR043130">
    <property type="entry name" value="CDP-OH_PTrfase_TM_dom"/>
</dbReference>
<dbReference type="Proteomes" id="UP000192578">
    <property type="component" value="Unassembled WGS sequence"/>
</dbReference>
<comment type="caution">
    <text evidence="8">The sequence shown here is derived from an EMBL/GenBank/DDBJ whole genome shotgun (WGS) entry which is preliminary data.</text>
</comment>
<evidence type="ECO:0000256" key="6">
    <source>
        <dbReference type="SAM" id="MobiDB-lite"/>
    </source>
</evidence>
<comment type="subcellular location">
    <subcellularLocation>
        <location evidence="1">Membrane</location>
    </subcellularLocation>
</comment>
<evidence type="ECO:0000256" key="3">
    <source>
        <dbReference type="ARBA" id="ARBA00022679"/>
    </source>
</evidence>
<dbReference type="Gene3D" id="1.20.120.1760">
    <property type="match status" value="1"/>
</dbReference>
<evidence type="ECO:0000256" key="4">
    <source>
        <dbReference type="ARBA" id="ARBA00023136"/>
    </source>
</evidence>
<organism evidence="8 9">
    <name type="scientific">Hypsibius exemplaris</name>
    <name type="common">Freshwater tardigrade</name>
    <dbReference type="NCBI Taxonomy" id="2072580"/>
    <lineage>
        <taxon>Eukaryota</taxon>
        <taxon>Metazoa</taxon>
        <taxon>Ecdysozoa</taxon>
        <taxon>Tardigrada</taxon>
        <taxon>Eutardigrada</taxon>
        <taxon>Parachela</taxon>
        <taxon>Hypsibioidea</taxon>
        <taxon>Hypsibiidae</taxon>
        <taxon>Hypsibius</taxon>
    </lineage>
</organism>
<dbReference type="PANTHER" id="PTHR10414">
    <property type="entry name" value="ETHANOLAMINEPHOSPHOTRANSFERASE"/>
    <property type="match status" value="1"/>
</dbReference>
<gene>
    <name evidence="8" type="ORF">BV898_04574</name>
</gene>
<name>A0A1W0X1L7_HYPEX</name>
<feature type="transmembrane region" description="Helical" evidence="7">
    <location>
        <begin position="192"/>
        <end position="209"/>
    </location>
</feature>
<keyword evidence="7" id="KW-0812">Transmembrane</keyword>
<proteinExistence type="inferred from homology"/>
<feature type="transmembrane region" description="Helical" evidence="7">
    <location>
        <begin position="221"/>
        <end position="240"/>
    </location>
</feature>
<dbReference type="AlphaFoldDB" id="A0A1W0X1L7"/>
<keyword evidence="7" id="KW-1133">Transmembrane helix</keyword>
<dbReference type="GO" id="GO:0006646">
    <property type="term" value="P:phosphatidylethanolamine biosynthetic process"/>
    <property type="evidence" value="ECO:0007669"/>
    <property type="project" value="TreeGrafter"/>
</dbReference>
<evidence type="ECO:0000313" key="8">
    <source>
        <dbReference type="EMBL" id="OQV21365.1"/>
    </source>
</evidence>
<feature type="transmembrane region" description="Helical" evidence="7">
    <location>
        <begin position="357"/>
        <end position="376"/>
    </location>
</feature>
<accession>A0A1W0X1L7</accession>
<feature type="transmembrane region" description="Helical" evidence="7">
    <location>
        <begin position="119"/>
        <end position="138"/>
    </location>
</feature>
<evidence type="ECO:0000256" key="5">
    <source>
        <dbReference type="RuleBase" id="RU003750"/>
    </source>
</evidence>
<dbReference type="InterPro" id="IPR014472">
    <property type="entry name" value="CHOPT"/>
</dbReference>
<feature type="transmembrane region" description="Helical" evidence="7">
    <location>
        <begin position="89"/>
        <end position="107"/>
    </location>
</feature>
<keyword evidence="9" id="KW-1185">Reference proteome</keyword>
<comment type="similarity">
    <text evidence="2 5">Belongs to the CDP-alcohol phosphatidyltransferase class-I family.</text>
</comment>
<dbReference type="GO" id="GO:0004307">
    <property type="term" value="F:ethanolaminephosphotransferase activity"/>
    <property type="evidence" value="ECO:0007669"/>
    <property type="project" value="TreeGrafter"/>
</dbReference>
<dbReference type="Pfam" id="PF01066">
    <property type="entry name" value="CDP-OH_P_transf"/>
    <property type="match status" value="1"/>
</dbReference>
<feature type="transmembrane region" description="Helical" evidence="7">
    <location>
        <begin position="260"/>
        <end position="279"/>
    </location>
</feature>
<dbReference type="PANTHER" id="PTHR10414:SF71">
    <property type="entry name" value="FI05338P"/>
    <property type="match status" value="1"/>
</dbReference>
<evidence type="ECO:0000256" key="7">
    <source>
        <dbReference type="SAM" id="Phobius"/>
    </source>
</evidence>
<sequence length="449" mass="50942">MDSTADEDSNTISDKAKLIVQINDPEELEAPIVYNKMPWGNYLRDEELRGFRKYKYSAVDTSPLSNYVMHPFWNWLVPYVPRSIAPNTLTLAGFLLVVLNVIILSYYDFDVKAAASPATFVPNWIWVLIAFNHFWAHTLDGLDGKHARRTNSSSPLGELFDHGLDSWVTSLHALCIFSVFGIDHEYGIPTYRMYYVLWQLLILFSVSHWEKYNTGILYLPWGYDISQLIGFIVYIVTAIYGQGIWKFKLLGISPGVALELTLYAGAFFLTIPITFRNMYRAYRTGTLKHASFLQSMRPLSTILILFGLTMWWALASPSAILMSHVRAFTLMTGVVSAHVTCALIIHQMSSTRARWFHWILIPVAVTWLTILAVPRLAAHEALLLYLLTAFVTAAHVHYGVSTVKQMANFLNIYAFSIEKPPVVGASKSRLLSDGETQQQAERMATIEEH</sequence>
<evidence type="ECO:0000256" key="2">
    <source>
        <dbReference type="ARBA" id="ARBA00010441"/>
    </source>
</evidence>
<dbReference type="FunFam" id="1.20.120.1760:FF:000016">
    <property type="entry name" value="ethanolaminephosphotransferase 1"/>
    <property type="match status" value="1"/>
</dbReference>
<protein>
    <submittedName>
        <fullName evidence="8">Ethanolaminephosphotransferase 1</fullName>
    </submittedName>
</protein>
<dbReference type="EMBL" id="MTYJ01000023">
    <property type="protein sequence ID" value="OQV21365.1"/>
    <property type="molecule type" value="Genomic_DNA"/>
</dbReference>